<evidence type="ECO:0000313" key="3">
    <source>
        <dbReference type="Proteomes" id="UP000546584"/>
    </source>
</evidence>
<accession>A0AAJ3LGE2</accession>
<evidence type="ECO:0000313" key="2">
    <source>
        <dbReference type="EMBL" id="NWD42083.1"/>
    </source>
</evidence>
<proteinExistence type="predicted"/>
<dbReference type="Gene3D" id="2.30.140.50">
    <property type="entry name" value="Protein of unknown function DUF2790"/>
    <property type="match status" value="1"/>
</dbReference>
<dbReference type="Pfam" id="PF10976">
    <property type="entry name" value="DUF2790"/>
    <property type="match status" value="1"/>
</dbReference>
<feature type="signal peptide" evidence="1">
    <location>
        <begin position="1"/>
        <end position="24"/>
    </location>
</feature>
<dbReference type="RefSeq" id="WP_177025833.1">
    <property type="nucleotide sequence ID" value="NZ_CP159621.1"/>
</dbReference>
<protein>
    <submittedName>
        <fullName evidence="2">DUF2790 domain-containing protein</fullName>
    </submittedName>
</protein>
<name>A0AAJ3LGE2_9PSED</name>
<keyword evidence="1" id="KW-0732">Signal</keyword>
<dbReference type="Proteomes" id="UP000546584">
    <property type="component" value="Unassembled WGS sequence"/>
</dbReference>
<organism evidence="2 3">
    <name type="scientific">Pseudomonas yamanorum</name>
    <dbReference type="NCBI Taxonomy" id="515393"/>
    <lineage>
        <taxon>Bacteria</taxon>
        <taxon>Pseudomonadati</taxon>
        <taxon>Pseudomonadota</taxon>
        <taxon>Gammaproteobacteria</taxon>
        <taxon>Pseudomonadales</taxon>
        <taxon>Pseudomonadaceae</taxon>
        <taxon>Pseudomonas</taxon>
    </lineage>
</organism>
<comment type="caution">
    <text evidence="2">The sequence shown here is derived from an EMBL/GenBank/DDBJ whole genome shotgun (WGS) entry which is preliminary data.</text>
</comment>
<sequence>MNRNTFIASCLFALLNIAALSAQAEASPKVDIQQVLSTVDDGGAACGVVNARMTYLDSHGQKQVFEYMKFADSCNEGN</sequence>
<reference evidence="2 3" key="1">
    <citation type="submission" date="2020-04" db="EMBL/GenBank/DDBJ databases">
        <title>Molecular characterization of pseudomonads from Agaricus bisporus reveal novel blotch 2 pathogens in Western Europe.</title>
        <authorList>
            <person name="Taparia T."/>
            <person name="Krijger M."/>
            <person name="Haynes E."/>
            <person name="Elpinstone J.G."/>
            <person name="Noble R."/>
            <person name="Van Der Wolf J."/>
        </authorList>
    </citation>
    <scope>NUCLEOTIDE SEQUENCE [LARGE SCALE GENOMIC DNA]</scope>
    <source>
        <strain evidence="2 3">IPO3753</strain>
    </source>
</reference>
<gene>
    <name evidence="2" type="ORF">HX826_09425</name>
</gene>
<dbReference type="EMBL" id="JACAQR010000012">
    <property type="protein sequence ID" value="NWD42083.1"/>
    <property type="molecule type" value="Genomic_DNA"/>
</dbReference>
<dbReference type="AlphaFoldDB" id="A0AAJ3LGE2"/>
<evidence type="ECO:0000256" key="1">
    <source>
        <dbReference type="SAM" id="SignalP"/>
    </source>
</evidence>
<dbReference type="InterPro" id="IPR021245">
    <property type="entry name" value="DUF2790"/>
</dbReference>
<feature type="chain" id="PRO_5042607035" evidence="1">
    <location>
        <begin position="25"/>
        <end position="78"/>
    </location>
</feature>